<evidence type="ECO:0000256" key="3">
    <source>
        <dbReference type="ARBA" id="ARBA00022837"/>
    </source>
</evidence>
<gene>
    <name evidence="6" type="primary">LOC103498740</name>
</gene>
<keyword evidence="5" id="KW-1185">Reference proteome</keyword>
<dbReference type="PROSITE" id="PS00018">
    <property type="entry name" value="EF_HAND_1"/>
    <property type="match status" value="2"/>
</dbReference>
<dbReference type="InterPro" id="IPR011992">
    <property type="entry name" value="EF-hand-dom_pair"/>
</dbReference>
<protein>
    <submittedName>
        <fullName evidence="6">Probable calcium-binding protein CML45</fullName>
    </submittedName>
</protein>
<dbReference type="Pfam" id="PF13499">
    <property type="entry name" value="EF-hand_7"/>
    <property type="match status" value="1"/>
</dbReference>
<dbReference type="Proteomes" id="UP001652600">
    <property type="component" value="Chromosome 9"/>
</dbReference>
<dbReference type="CDD" id="cd00051">
    <property type="entry name" value="EFh"/>
    <property type="match status" value="1"/>
</dbReference>
<sequence>MNFGLYNVSMDDKSTPQNPSFRFLIIIDFLRFQNLASWLCSFASTKLKQSTLPASSKSVESSAGERERLVSTEEMKWVMGNLGMDCSEGSSVPLFGSAEEVAEMFDQTAASAAEVKQAFDVFDINADGFIDVEELQRVMCVLGFKEGEGIENCEKMISKFDYNKDGRIDFEEFVKLMEAVV</sequence>
<proteinExistence type="predicted"/>
<accession>A0A1S3CAB3</accession>
<reference evidence="6" key="1">
    <citation type="submission" date="2025-08" db="UniProtKB">
        <authorList>
            <consortium name="RefSeq"/>
        </authorList>
    </citation>
    <scope>IDENTIFICATION</scope>
    <source>
        <tissue evidence="6">Stem</tissue>
    </source>
</reference>
<name>A0A1S3CAB3_CUCME</name>
<keyword evidence="2" id="KW-0677">Repeat</keyword>
<dbReference type="InterPro" id="IPR039647">
    <property type="entry name" value="EF_hand_pair_protein_CML-like"/>
</dbReference>
<dbReference type="SMART" id="SM00054">
    <property type="entry name" value="EFh"/>
    <property type="match status" value="2"/>
</dbReference>
<organism evidence="5 6">
    <name type="scientific">Cucumis melo</name>
    <name type="common">Muskmelon</name>
    <dbReference type="NCBI Taxonomy" id="3656"/>
    <lineage>
        <taxon>Eukaryota</taxon>
        <taxon>Viridiplantae</taxon>
        <taxon>Streptophyta</taxon>
        <taxon>Embryophyta</taxon>
        <taxon>Tracheophyta</taxon>
        <taxon>Spermatophyta</taxon>
        <taxon>Magnoliopsida</taxon>
        <taxon>eudicotyledons</taxon>
        <taxon>Gunneridae</taxon>
        <taxon>Pentapetalae</taxon>
        <taxon>rosids</taxon>
        <taxon>fabids</taxon>
        <taxon>Cucurbitales</taxon>
        <taxon>Cucurbitaceae</taxon>
        <taxon>Benincaseae</taxon>
        <taxon>Cucumis</taxon>
    </lineage>
</organism>
<evidence type="ECO:0000256" key="1">
    <source>
        <dbReference type="ARBA" id="ARBA00022723"/>
    </source>
</evidence>
<dbReference type="SUPFAM" id="SSF47473">
    <property type="entry name" value="EF-hand"/>
    <property type="match status" value="1"/>
</dbReference>
<dbReference type="KEGG" id="cmo:103498740"/>
<dbReference type="GeneID" id="103498740"/>
<dbReference type="PROSITE" id="PS50222">
    <property type="entry name" value="EF_HAND_2"/>
    <property type="match status" value="2"/>
</dbReference>
<feature type="domain" description="EF-hand" evidence="4">
    <location>
        <begin position="148"/>
        <end position="181"/>
    </location>
</feature>
<dbReference type="Gene3D" id="1.10.238.10">
    <property type="entry name" value="EF-hand"/>
    <property type="match status" value="1"/>
</dbReference>
<evidence type="ECO:0000313" key="5">
    <source>
        <dbReference type="Proteomes" id="UP001652600"/>
    </source>
</evidence>
<keyword evidence="1" id="KW-0479">Metal-binding</keyword>
<dbReference type="InterPro" id="IPR002048">
    <property type="entry name" value="EF_hand_dom"/>
</dbReference>
<evidence type="ECO:0000313" key="6">
    <source>
        <dbReference type="RefSeq" id="XP_008459700.3"/>
    </source>
</evidence>
<dbReference type="GO" id="GO:0005509">
    <property type="term" value="F:calcium ion binding"/>
    <property type="evidence" value="ECO:0007669"/>
    <property type="project" value="InterPro"/>
</dbReference>
<dbReference type="PANTHER" id="PTHR10891">
    <property type="entry name" value="EF-HAND CALCIUM-BINDING DOMAIN CONTAINING PROTEIN"/>
    <property type="match status" value="1"/>
</dbReference>
<dbReference type="AlphaFoldDB" id="A0A1S3CAB3"/>
<feature type="domain" description="EF-hand" evidence="4">
    <location>
        <begin position="110"/>
        <end position="145"/>
    </location>
</feature>
<dbReference type="eggNOG" id="KOG0027">
    <property type="taxonomic scope" value="Eukaryota"/>
</dbReference>
<dbReference type="InterPro" id="IPR018247">
    <property type="entry name" value="EF_Hand_1_Ca_BS"/>
</dbReference>
<evidence type="ECO:0000256" key="2">
    <source>
        <dbReference type="ARBA" id="ARBA00022737"/>
    </source>
</evidence>
<dbReference type="Gramene" id="MELO3C021998.2.1">
    <property type="protein sequence ID" value="MELO3C021998.2.1"/>
    <property type="gene ID" value="MELO3C021998.2"/>
</dbReference>
<evidence type="ECO:0000259" key="4">
    <source>
        <dbReference type="PROSITE" id="PS50222"/>
    </source>
</evidence>
<dbReference type="InParanoid" id="A0A1S3CAB3"/>
<keyword evidence="3" id="KW-0106">Calcium</keyword>
<dbReference type="RefSeq" id="XP_008459700.3">
    <property type="nucleotide sequence ID" value="XM_008461478.3"/>
</dbReference>